<comment type="cofactor">
    <cofactor evidence="1">
        <name>Mg(2+)</name>
        <dbReference type="ChEBI" id="CHEBI:18420"/>
    </cofactor>
</comment>
<evidence type="ECO:0000256" key="3">
    <source>
        <dbReference type="ARBA" id="ARBA00020653"/>
    </source>
</evidence>
<proteinExistence type="predicted"/>
<feature type="domain" description="Anthranilate synthase component I N-terminal" evidence="10">
    <location>
        <begin position="53"/>
        <end position="192"/>
    </location>
</feature>
<dbReference type="EMBL" id="JAAKDE010000004">
    <property type="protein sequence ID" value="MBA2132533.1"/>
    <property type="molecule type" value="Genomic_DNA"/>
</dbReference>
<dbReference type="InterPro" id="IPR019999">
    <property type="entry name" value="Anth_synth_I-like"/>
</dbReference>
<dbReference type="PRINTS" id="PR00095">
    <property type="entry name" value="ANTSNTHASEI"/>
</dbReference>
<dbReference type="Gene3D" id="3.60.120.10">
    <property type="entry name" value="Anthranilate synthase"/>
    <property type="match status" value="1"/>
</dbReference>
<gene>
    <name evidence="11" type="ORF">G5B42_03110</name>
</gene>
<keyword evidence="6" id="KW-0456">Lyase</keyword>
<evidence type="ECO:0000256" key="8">
    <source>
        <dbReference type="ARBA" id="ARBA00047683"/>
    </source>
</evidence>
<evidence type="ECO:0000256" key="5">
    <source>
        <dbReference type="ARBA" id="ARBA00022842"/>
    </source>
</evidence>
<evidence type="ECO:0000259" key="10">
    <source>
        <dbReference type="Pfam" id="PF04715"/>
    </source>
</evidence>
<dbReference type="PANTHER" id="PTHR11236:SF48">
    <property type="entry name" value="ISOCHORISMATE SYNTHASE MENF"/>
    <property type="match status" value="1"/>
</dbReference>
<keyword evidence="5" id="KW-0460">Magnesium</keyword>
<accession>A0A8J6I066</accession>
<evidence type="ECO:0000256" key="2">
    <source>
        <dbReference type="ARBA" id="ARBA00011575"/>
    </source>
</evidence>
<evidence type="ECO:0000256" key="6">
    <source>
        <dbReference type="ARBA" id="ARBA00023239"/>
    </source>
</evidence>
<dbReference type="AlphaFoldDB" id="A0A8J6I066"/>
<evidence type="ECO:0000256" key="4">
    <source>
        <dbReference type="ARBA" id="ARBA00022723"/>
    </source>
</evidence>
<evidence type="ECO:0000256" key="1">
    <source>
        <dbReference type="ARBA" id="ARBA00001946"/>
    </source>
</evidence>
<protein>
    <recommendedName>
        <fullName evidence="3">Anthranilate synthase component 1</fullName>
    </recommendedName>
</protein>
<organism evidence="11 12">
    <name type="scientific">Capillibacterium thermochitinicola</name>
    <dbReference type="NCBI Taxonomy" id="2699427"/>
    <lineage>
        <taxon>Bacteria</taxon>
        <taxon>Bacillati</taxon>
        <taxon>Bacillota</taxon>
        <taxon>Capillibacterium</taxon>
    </lineage>
</organism>
<keyword evidence="4" id="KW-0479">Metal-binding</keyword>
<dbReference type="GO" id="GO:0000162">
    <property type="term" value="P:L-tryptophan biosynthetic process"/>
    <property type="evidence" value="ECO:0007669"/>
    <property type="project" value="TreeGrafter"/>
</dbReference>
<dbReference type="Pfam" id="PF00425">
    <property type="entry name" value="Chorismate_bind"/>
    <property type="match status" value="1"/>
</dbReference>
<comment type="subunit">
    <text evidence="2">Heterotetramer consisting of two non-identical subunits: a beta subunit (TrpG) and a large alpha subunit (TrpE).</text>
</comment>
<comment type="function">
    <text evidence="7">Part of a heterotetrameric complex that catalyzes the two-step biosynthesis of anthranilate, an intermediate in the biosynthesis of L-tryptophan. In the first step, the glutamine-binding beta subunit (TrpG) of anthranilate synthase (AS) provides the glutamine amidotransferase activity which generates ammonia as a substrate that, along with chorismate, is used in the second step, catalyzed by the large alpha subunit of AS (TrpE) to produce anthranilate. In the absence of TrpG, TrpE can synthesize anthranilate directly from chorismate and high concentrations of ammonia.</text>
</comment>
<evidence type="ECO:0000256" key="7">
    <source>
        <dbReference type="ARBA" id="ARBA00025634"/>
    </source>
</evidence>
<dbReference type="PANTHER" id="PTHR11236">
    <property type="entry name" value="AMINOBENZOATE/ANTHRANILATE SYNTHASE"/>
    <property type="match status" value="1"/>
</dbReference>
<evidence type="ECO:0000313" key="12">
    <source>
        <dbReference type="Proteomes" id="UP000657177"/>
    </source>
</evidence>
<dbReference type="SUPFAM" id="SSF56322">
    <property type="entry name" value="ADC synthase"/>
    <property type="match status" value="1"/>
</dbReference>
<dbReference type="RefSeq" id="WP_181338974.1">
    <property type="nucleotide sequence ID" value="NZ_JAAKDE010000004.1"/>
</dbReference>
<comment type="caution">
    <text evidence="11">The sequence shown here is derived from an EMBL/GenBank/DDBJ whole genome shotgun (WGS) entry which is preliminary data.</text>
</comment>
<dbReference type="GO" id="GO:0004049">
    <property type="term" value="F:anthranilate synthase activity"/>
    <property type="evidence" value="ECO:0007669"/>
    <property type="project" value="UniProtKB-EC"/>
</dbReference>
<dbReference type="GO" id="GO:0046872">
    <property type="term" value="F:metal ion binding"/>
    <property type="evidence" value="ECO:0007669"/>
    <property type="project" value="UniProtKB-KW"/>
</dbReference>
<comment type="catalytic activity">
    <reaction evidence="8">
        <text>chorismate + L-glutamine = anthranilate + pyruvate + L-glutamate + H(+)</text>
        <dbReference type="Rhea" id="RHEA:21732"/>
        <dbReference type="ChEBI" id="CHEBI:15361"/>
        <dbReference type="ChEBI" id="CHEBI:15378"/>
        <dbReference type="ChEBI" id="CHEBI:16567"/>
        <dbReference type="ChEBI" id="CHEBI:29748"/>
        <dbReference type="ChEBI" id="CHEBI:29985"/>
        <dbReference type="ChEBI" id="CHEBI:58359"/>
        <dbReference type="EC" id="4.1.3.27"/>
    </reaction>
</comment>
<evidence type="ECO:0000313" key="11">
    <source>
        <dbReference type="EMBL" id="MBA2132533.1"/>
    </source>
</evidence>
<dbReference type="Proteomes" id="UP000657177">
    <property type="component" value="Unassembled WGS sequence"/>
</dbReference>
<dbReference type="InterPro" id="IPR006805">
    <property type="entry name" value="Anth_synth_I_N"/>
</dbReference>
<dbReference type="Pfam" id="PF04715">
    <property type="entry name" value="Anth_synt_I_N"/>
    <property type="match status" value="1"/>
</dbReference>
<dbReference type="InterPro" id="IPR015890">
    <property type="entry name" value="Chorismate_C"/>
</dbReference>
<keyword evidence="12" id="KW-1185">Reference proteome</keyword>
<name>A0A8J6I066_9FIRM</name>
<reference evidence="11" key="1">
    <citation type="submission" date="2020-06" db="EMBL/GenBank/DDBJ databases">
        <title>Novel chitinolytic bacterium.</title>
        <authorList>
            <person name="Ungkulpasvich U."/>
            <person name="Kosugi A."/>
            <person name="Uke A."/>
        </authorList>
    </citation>
    <scope>NUCLEOTIDE SEQUENCE</scope>
    <source>
        <strain evidence="11">UUS1-1</strain>
    </source>
</reference>
<dbReference type="InterPro" id="IPR005801">
    <property type="entry name" value="ADC_synthase"/>
</dbReference>
<evidence type="ECO:0000259" key="9">
    <source>
        <dbReference type="Pfam" id="PF00425"/>
    </source>
</evidence>
<feature type="domain" description="Chorismate-utilising enzyme C-terminal" evidence="9">
    <location>
        <begin position="248"/>
        <end position="501"/>
    </location>
</feature>
<sequence>MRRERLCPGFAAGGLSNPSSGCSGRSRLDLERFRQLAAAGYRYIPVYSEQPNDMETPVTIFYKLTEGKGRFLLESLEQDHQRSRYSFIGWNPLLTLKASGDEMTFFEKGRINEGRGDPLTELKKKLDTFQVAPLPELGPFYGGAVGYIGYDYVRLLQKLPVETQPLTNLPDLHWVIPRYLARIDHRTHKITLIVLAAVNPDDIDGSYEKAVRELVMINNRLDRSLPMAPLPNAVPIKDPVSRLTTISRHEFMDLVARVKKHIQSGEVQQVVLSQRIIQEYTGDPFCFYRVLRLLNPSPYLFYLDFGDHQLAGSSPETMVRLEDGLVTLKPIAGTRRRGSSTAEDERLRRELLADEKEQAEHLMLVELGRNELSQVCRFGSIRITELMAVEFYSHVMHLVSTLQGELRPAYSGADLIRAVFPAGTLSGAPKQRALELIERLEPTRREFYGGCVGYLGFNGNLDTCITIRTVLFHGRQAHLQVGAGIVAASEPAKEYEETLNKAAALIVALDQAQGRAIS</sequence>